<evidence type="ECO:0000313" key="7">
    <source>
        <dbReference type="Proteomes" id="UP000059672"/>
    </source>
</evidence>
<sequence length="186" mass="21091">MKQTLNIITIVVLVISLSSCYGDKRKPNARYMASTDMYAPVGYETYAKNPNFKNGLEAQAPVEGTIFRGEVPYEIPNTEDGYVLAKETLKSPLEINEKNLSKGKELYTIYCAVCHGNKGDGQGILVKREKFLGIPNYKDREITEGSIYHVIMYGRNMMGSHASQLKNNERWQIVQYVEELRANLLQ</sequence>
<accession>A0A0X8G8L2</accession>
<keyword evidence="3 4" id="KW-0408">Iron</keyword>
<dbReference type="AlphaFoldDB" id="A0A0X8G8L2"/>
<name>A0A0X8G8L2_9FLAO</name>
<evidence type="ECO:0000256" key="3">
    <source>
        <dbReference type="ARBA" id="ARBA00023004"/>
    </source>
</evidence>
<evidence type="ECO:0000256" key="2">
    <source>
        <dbReference type="ARBA" id="ARBA00022723"/>
    </source>
</evidence>
<dbReference type="PANTHER" id="PTHR40394">
    <property type="entry name" value="LIPOPROTEIN-RELATED"/>
    <property type="match status" value="1"/>
</dbReference>
<keyword evidence="2 4" id="KW-0479">Metal-binding</keyword>
<dbReference type="GO" id="GO:0046872">
    <property type="term" value="F:metal ion binding"/>
    <property type="evidence" value="ECO:0007669"/>
    <property type="project" value="UniProtKB-KW"/>
</dbReference>
<evidence type="ECO:0000259" key="5">
    <source>
        <dbReference type="PROSITE" id="PS51007"/>
    </source>
</evidence>
<dbReference type="KEGG" id="lut:Lupro_10470"/>
<keyword evidence="1 4" id="KW-0349">Heme</keyword>
<dbReference type="OrthoDB" id="9796771at2"/>
<keyword evidence="7" id="KW-1185">Reference proteome</keyword>
<dbReference type="STRING" id="1622118.Lupro_10470"/>
<dbReference type="EMBL" id="CP013355">
    <property type="protein sequence ID" value="AMC11663.1"/>
    <property type="molecule type" value="Genomic_DNA"/>
</dbReference>
<dbReference type="RefSeq" id="WP_068209843.1">
    <property type="nucleotide sequence ID" value="NZ_CP013355.1"/>
</dbReference>
<proteinExistence type="predicted"/>
<dbReference type="PATRIC" id="fig|1622118.3.peg.2155"/>
<dbReference type="InterPro" id="IPR009056">
    <property type="entry name" value="Cyt_c-like_dom"/>
</dbReference>
<reference evidence="7" key="1">
    <citation type="submission" date="2015-12" db="EMBL/GenBank/DDBJ databases">
        <title>Complete genome sequence of Lutibacter profundus strain LP1.</title>
        <authorList>
            <person name="Wissuwa J."/>
            <person name="Le Moine Bauer S."/>
            <person name="Stokke R."/>
            <person name="Dahle H."/>
            <person name="Steen I.H."/>
        </authorList>
    </citation>
    <scope>NUCLEOTIDE SEQUENCE [LARGE SCALE GENOMIC DNA]</scope>
    <source>
        <strain evidence="7">LP1</strain>
    </source>
</reference>
<gene>
    <name evidence="6" type="ORF">Lupro_10470</name>
</gene>
<evidence type="ECO:0000313" key="6">
    <source>
        <dbReference type="EMBL" id="AMC11663.1"/>
    </source>
</evidence>
<dbReference type="SUPFAM" id="SSF46626">
    <property type="entry name" value="Cytochrome c"/>
    <property type="match status" value="1"/>
</dbReference>
<organism evidence="6 7">
    <name type="scientific">Lutibacter profundi</name>
    <dbReference type="NCBI Taxonomy" id="1622118"/>
    <lineage>
        <taxon>Bacteria</taxon>
        <taxon>Pseudomonadati</taxon>
        <taxon>Bacteroidota</taxon>
        <taxon>Flavobacteriia</taxon>
        <taxon>Flavobacteriales</taxon>
        <taxon>Flavobacteriaceae</taxon>
        <taxon>Lutibacter</taxon>
    </lineage>
</organism>
<feature type="domain" description="Cytochrome c" evidence="5">
    <location>
        <begin position="98"/>
        <end position="181"/>
    </location>
</feature>
<protein>
    <submittedName>
        <fullName evidence="6">Cytochrome C</fullName>
    </submittedName>
</protein>
<dbReference type="GO" id="GO:0009055">
    <property type="term" value="F:electron transfer activity"/>
    <property type="evidence" value="ECO:0007669"/>
    <property type="project" value="InterPro"/>
</dbReference>
<dbReference type="PROSITE" id="PS51007">
    <property type="entry name" value="CYTC"/>
    <property type="match status" value="1"/>
</dbReference>
<dbReference type="Pfam" id="PF13442">
    <property type="entry name" value="Cytochrome_CBB3"/>
    <property type="match status" value="1"/>
</dbReference>
<evidence type="ECO:0000256" key="4">
    <source>
        <dbReference type="PROSITE-ProRule" id="PRU00433"/>
    </source>
</evidence>
<dbReference type="PANTHER" id="PTHR40394:SF2">
    <property type="entry name" value="QUINOL:CYTOCHROME C OXIDOREDUCTASE MEMBRANE PROTEIN"/>
    <property type="match status" value="1"/>
</dbReference>
<dbReference type="Gene3D" id="1.10.760.10">
    <property type="entry name" value="Cytochrome c-like domain"/>
    <property type="match status" value="1"/>
</dbReference>
<reference evidence="6 7" key="2">
    <citation type="journal article" date="2016" name="Int. J. Syst. Evol. Microbiol.">
        <title>Lutibacter profundi sp. nov., isolated from a deep-sea hydrothermal system on the Arctic Mid-Ocean Ridge and emended description of the genus Lutibacter.</title>
        <authorList>
            <person name="Le Moine Bauer S."/>
            <person name="Roalkvam I."/>
            <person name="Steen I.H."/>
            <person name="Dahle H."/>
        </authorList>
    </citation>
    <scope>NUCLEOTIDE SEQUENCE [LARGE SCALE GENOMIC DNA]</scope>
    <source>
        <strain evidence="6 7">LP1</strain>
    </source>
</reference>
<dbReference type="GO" id="GO:0020037">
    <property type="term" value="F:heme binding"/>
    <property type="evidence" value="ECO:0007669"/>
    <property type="project" value="InterPro"/>
</dbReference>
<dbReference type="InterPro" id="IPR036909">
    <property type="entry name" value="Cyt_c-like_dom_sf"/>
</dbReference>
<evidence type="ECO:0000256" key="1">
    <source>
        <dbReference type="ARBA" id="ARBA00022617"/>
    </source>
</evidence>
<dbReference type="PROSITE" id="PS51257">
    <property type="entry name" value="PROKAR_LIPOPROTEIN"/>
    <property type="match status" value="1"/>
</dbReference>
<dbReference type="Proteomes" id="UP000059672">
    <property type="component" value="Chromosome"/>
</dbReference>